<feature type="transmembrane region" description="Helical" evidence="7">
    <location>
        <begin position="61"/>
        <end position="81"/>
    </location>
</feature>
<evidence type="ECO:0000256" key="5">
    <source>
        <dbReference type="ARBA" id="ARBA00022989"/>
    </source>
</evidence>
<feature type="transmembrane region" description="Helical" evidence="7">
    <location>
        <begin position="134"/>
        <end position="155"/>
    </location>
</feature>
<proteinExistence type="inferred from homology"/>
<reference evidence="9" key="1">
    <citation type="journal article" date="2019" name="Int. J. Syst. Evol. Microbiol.">
        <title>The Global Catalogue of Microorganisms (GCM) 10K type strain sequencing project: providing services to taxonomists for standard genome sequencing and annotation.</title>
        <authorList>
            <consortium name="The Broad Institute Genomics Platform"/>
            <consortium name="The Broad Institute Genome Sequencing Center for Infectious Disease"/>
            <person name="Wu L."/>
            <person name="Ma J."/>
        </authorList>
    </citation>
    <scope>NUCLEOTIDE SEQUENCE [LARGE SCALE GENOMIC DNA]</scope>
    <source>
        <strain evidence="9">CCM 7132</strain>
    </source>
</reference>
<evidence type="ECO:0000256" key="4">
    <source>
        <dbReference type="ARBA" id="ARBA00022692"/>
    </source>
</evidence>
<evidence type="ECO:0000313" key="8">
    <source>
        <dbReference type="EMBL" id="GGC23134.1"/>
    </source>
</evidence>
<keyword evidence="5 7" id="KW-1133">Transmembrane helix</keyword>
<dbReference type="NCBIfam" id="TIGR00427">
    <property type="entry name" value="NAAT family transporter"/>
    <property type="match status" value="1"/>
</dbReference>
<feature type="transmembrane region" description="Helical" evidence="7">
    <location>
        <begin position="167"/>
        <end position="187"/>
    </location>
</feature>
<dbReference type="Proteomes" id="UP000637769">
    <property type="component" value="Unassembled WGS sequence"/>
</dbReference>
<comment type="subcellular location">
    <subcellularLocation>
        <location evidence="1 7">Cell membrane</location>
        <topology evidence="1 7">Multi-pass membrane protein</topology>
    </subcellularLocation>
</comment>
<evidence type="ECO:0000313" key="9">
    <source>
        <dbReference type="Proteomes" id="UP000637769"/>
    </source>
</evidence>
<dbReference type="InterPro" id="IPR002771">
    <property type="entry name" value="Multi_antbiot-R_MarC"/>
</dbReference>
<evidence type="ECO:0000256" key="7">
    <source>
        <dbReference type="RuleBase" id="RU362048"/>
    </source>
</evidence>
<evidence type="ECO:0000256" key="2">
    <source>
        <dbReference type="ARBA" id="ARBA00009784"/>
    </source>
</evidence>
<evidence type="ECO:0000256" key="1">
    <source>
        <dbReference type="ARBA" id="ARBA00004651"/>
    </source>
</evidence>
<keyword evidence="9" id="KW-1185">Reference proteome</keyword>
<comment type="similarity">
    <text evidence="2 7">Belongs to the UPF0056 (MarC) family.</text>
</comment>
<accession>A0ABQ1LFT7</accession>
<dbReference type="PANTHER" id="PTHR33508">
    <property type="entry name" value="UPF0056 MEMBRANE PROTEIN YHCE"/>
    <property type="match status" value="1"/>
</dbReference>
<name>A0ABQ1LFT7_9PROT</name>
<evidence type="ECO:0000256" key="6">
    <source>
        <dbReference type="ARBA" id="ARBA00023136"/>
    </source>
</evidence>
<organism evidence="8 9">
    <name type="scientific">Asaia siamensis</name>
    <dbReference type="NCBI Taxonomy" id="110479"/>
    <lineage>
        <taxon>Bacteria</taxon>
        <taxon>Pseudomonadati</taxon>
        <taxon>Pseudomonadota</taxon>
        <taxon>Alphaproteobacteria</taxon>
        <taxon>Acetobacterales</taxon>
        <taxon>Acetobacteraceae</taxon>
        <taxon>Asaia</taxon>
    </lineage>
</organism>
<comment type="caution">
    <text evidence="7">Lacks conserved residue(s) required for the propagation of feature annotation.</text>
</comment>
<keyword evidence="6 7" id="KW-0472">Membrane</keyword>
<keyword evidence="4 7" id="KW-0812">Transmembrane</keyword>
<dbReference type="PANTHER" id="PTHR33508:SF1">
    <property type="entry name" value="UPF0056 MEMBRANE PROTEIN YHCE"/>
    <property type="match status" value="1"/>
</dbReference>
<feature type="transmembrane region" description="Helical" evidence="7">
    <location>
        <begin position="20"/>
        <end position="41"/>
    </location>
</feature>
<sequence>MHLPHVLTQPVNFSDVTAIWLMAYSALFSIVNPLGASLIFAQMTLGRPKRDVVTLARLVGFYSFIILMVSVWLGGWILSFFRISIDALRVAGGLVVASRAWTLLLAPEENEARKERQVFNHDNAGQESDLGDRAFFPLAMPFTVGPGSIAVAIALSSGRTLGASPASYILALSLAVCAVALTVVLLYTYAERIVSSLGRTGARIVSRLAALILLCIGIQILFAGLEGFVMSALKHAHLLT</sequence>
<keyword evidence="3" id="KW-1003">Cell membrane</keyword>
<dbReference type="EMBL" id="BMCH01000001">
    <property type="protein sequence ID" value="GGC23134.1"/>
    <property type="molecule type" value="Genomic_DNA"/>
</dbReference>
<dbReference type="Pfam" id="PF01914">
    <property type="entry name" value="MarC"/>
    <property type="match status" value="1"/>
</dbReference>
<evidence type="ECO:0000256" key="3">
    <source>
        <dbReference type="ARBA" id="ARBA00022475"/>
    </source>
</evidence>
<protein>
    <recommendedName>
        <fullName evidence="7">UPF0056 membrane protein</fullName>
    </recommendedName>
</protein>
<comment type="caution">
    <text evidence="8">The sequence shown here is derived from an EMBL/GenBank/DDBJ whole genome shotgun (WGS) entry which is preliminary data.</text>
</comment>
<feature type="transmembrane region" description="Helical" evidence="7">
    <location>
        <begin position="208"/>
        <end position="233"/>
    </location>
</feature>
<dbReference type="RefSeq" id="WP_188425224.1">
    <property type="nucleotide sequence ID" value="NZ_BMCH01000001.1"/>
</dbReference>
<gene>
    <name evidence="8" type="ORF">GCM10007207_05550</name>
</gene>